<evidence type="ECO:0000313" key="1">
    <source>
        <dbReference type="EMBL" id="KAI3366874.1"/>
    </source>
</evidence>
<organism evidence="1 2">
    <name type="scientific">Scortum barcoo</name>
    <name type="common">barcoo grunter</name>
    <dbReference type="NCBI Taxonomy" id="214431"/>
    <lineage>
        <taxon>Eukaryota</taxon>
        <taxon>Metazoa</taxon>
        <taxon>Chordata</taxon>
        <taxon>Craniata</taxon>
        <taxon>Vertebrata</taxon>
        <taxon>Euteleostomi</taxon>
        <taxon>Actinopterygii</taxon>
        <taxon>Neopterygii</taxon>
        <taxon>Teleostei</taxon>
        <taxon>Neoteleostei</taxon>
        <taxon>Acanthomorphata</taxon>
        <taxon>Eupercaria</taxon>
        <taxon>Centrarchiformes</taxon>
        <taxon>Terapontoidei</taxon>
        <taxon>Terapontidae</taxon>
        <taxon>Scortum</taxon>
    </lineage>
</organism>
<sequence>VGQDVSGVLDSSDVVDTSILEQYLSNDMDPNSFMLPESPPDSSSEACSPAQIPDFHYEPSYWSNQQTTQEIFQPTQRPAPSSSCHFKDRGSIPAHHAALTHDQLRSLGLTNTYIKSGTSPAPPAPPVPLHQHTHHSPEHTHYLSPESSSQVYTPPTPPSPPLPPTNSYPTPCTGLGMVPNSVTPPSTCHLGSTSRLHSSSPDSKKRRRSESNEPSAGIDAACSESDGTHGGTIGHAVGTLGSYQLLTWNHYSPEHWSTLYNSSYQTLSPPDYHVDTDKGFNYSTSDESFVCQKKNHFQVTVHIGMAAEPHYVRTPSGPQQVDHFQIKVFGVKLESPTHQVTIEQSQPDRSKKPFHPVRVSLPSGKITKVTLGRLHFSETTANNMRKKGKPNPDQRYFQMVVGLYAAVGGGETFLLTALVSERIIVRASNPGQFEMDGDALWQRGAVQDTMVCHGRVGINTDSPDEALVVCGNAKVMGAVMQPSDHRAKENIQEVDSEQQLKRITQMRIVEFDYKPEFASSMGIDHTHQTGIIAQEVKELLPSAVKEVGDICCSDGEKIHNFLMVDKEQIFMENVGAVQQLSKLTDNLETRIEELEVWNRRLAKLKSLTGSLRSTGYLYPFISSFIHFSSQNTEMFSPTGNPGSTAVCRRHRVPEACKTAKVQKEGWKYSNCLHHKVFQASVFTLLATMAFCIISITTLYLLNLKEEDYNVYPGNSNSSVDPLQTTAWSSTVTPTTPLGPWPPDVDFCDLLYCDQTYCCSTPRGGSNSNFTSTEPPAAHMSDFAEKRKENLYHKMKSAQDWTNTTIQSFMIKENQQVIDSKYCLRDECGPGRYVYRVPISQFVPVNMRVTLLMNSTELLVVYLCSFDESAACSALLDINTVTGIRYPSNTQGEHEWPLHVARLHHGSYHFRSTVAGRMGGQHLSQIQEESDSREHSSCFLPPIVQQTGAAGKPGVDKGERQEVIRLSDPASLALYEQQRKLEENRSLLEEASLSMAPVNIFKHGADEEKAETARLSSFIGAIAIGDLVKSTLGPKGMDKILLGGGKGGTVTVTNDGATILKAIGVDNPAAKVLVDMSKVQDDEVGDGTTSVTVLAAELLREAELLIAKKIHPQTIISGWRKATQVARDALREAAVDHSNDSARFQEDLLNIARTTLSSKLLTHHKDHFSHLAVDAVMRLKGSGNLEAIHIIKKLGGSLTDSYLDEGFLLDKKIGVNQPKRLENVNILIANTGMDTDKIKCEFCVCVCVSDLWLQGSRRLSTAKVAEIELAEKEKMKEKVDRILKHGINCFINRQLIYNYPEQLFAQAGVMAIEHADFAGGEITSTFDHPEMVKLGHCKLIEEVMIGEDTLIHFSGVAMGEACTVVLRGATQQILDEAERSLHDALCVLAQTVKEPRTVYGGGCSEMLMAKVVSDLANRTPGKEAVAMESFAKALRMLPTIIADNAGYDSADLVAQLRAAHQENKTTFGLNMSEGTVGNMVELGITESFQVKRQVLLSASEAAEMILRVDNIIKAAPRVPLRRVRSVRSRLRGSGLLQQFLKDHHPIMFNRRYAQCYPPSTPSLRLGRSSEKIYNYMDVGGLTTMNQEFGESVYEPGSSFVMAKFDGVLGMGYPSLAEILGNPVFDNMVAQKAVEEPVFSFYLSRRTGNSNPEGELLLGGTDEALYTGPINWLPVSAKGYWQIKMDSVAVQGMSSFCPNGCQVIVDTGTSLIAGPTNDVLSLQQLIGAIPTNIGEFLIDCVRLSSLPHVTFVLGGKEYTLTAEQYVRKEMLGDRELCFSGFQAIDIVSPQGPLWILGDVFLTEFYSIFDRGQDRVGFAPAKHPTEHPSVINS</sequence>
<reference evidence="1" key="1">
    <citation type="submission" date="2022-04" db="EMBL/GenBank/DDBJ databases">
        <title>Jade perch genome.</title>
        <authorList>
            <person name="Chao B."/>
        </authorList>
    </citation>
    <scope>NUCLEOTIDE SEQUENCE</scope>
    <source>
        <strain evidence="1">CB-2022</strain>
    </source>
</reference>
<evidence type="ECO:0000313" key="2">
    <source>
        <dbReference type="Proteomes" id="UP000831701"/>
    </source>
</evidence>
<dbReference type="Proteomes" id="UP000831701">
    <property type="component" value="Chromosome 10"/>
</dbReference>
<comment type="caution">
    <text evidence="1">The sequence shown here is derived from an EMBL/GenBank/DDBJ whole genome shotgun (WGS) entry which is preliminary data.</text>
</comment>
<accession>A0ACB8WGG5</accession>
<dbReference type="EMBL" id="CM041540">
    <property type="protein sequence ID" value="KAI3366874.1"/>
    <property type="molecule type" value="Genomic_DNA"/>
</dbReference>
<keyword evidence="2" id="KW-1185">Reference proteome</keyword>
<gene>
    <name evidence="1" type="ORF">L3Q82_009241</name>
</gene>
<feature type="non-terminal residue" evidence="1">
    <location>
        <position position="1"/>
    </location>
</feature>
<proteinExistence type="predicted"/>
<name>A0ACB8WGG5_9TELE</name>
<protein>
    <submittedName>
        <fullName evidence="1">Uncharacterized protein</fullName>
    </submittedName>
</protein>